<proteinExistence type="predicted"/>
<sequence>MTTHNFSIEDLAMSLIVRLDRNNIFPPMLNNPESFLSPTDNLTNLSFRRPKRSPNAFLVCRRNVHEEATRKGTFNMRVISKVTGILWKNASAEEKDVYKKIADRVYEIHYKRTSSIYKKMTVSSLKERASYKPYYSFPIQLSTATTAPPPTSPQIETSIGPIVPIGPLIPVGTVGHVGPVGSGSTSVSTSLPPPSLPLPLTSTLYPSTPYNNTFNFEIPNNGYISLNNLNHQPNNIDYNSYTEINGQIIPNNYHHQQQQQQTEQNQLLYLYNNIFSFNNQ</sequence>
<feature type="domain" description="HMG box" evidence="2">
    <location>
        <begin position="50"/>
        <end position="118"/>
    </location>
</feature>
<name>A0A1B1EVI4_9GLOM</name>
<gene>
    <name evidence="3" type="primary">HMG151</name>
    <name evidence="4" type="ORF">RhiirC2_717594</name>
</gene>
<evidence type="ECO:0000259" key="2">
    <source>
        <dbReference type="PROSITE" id="PS50118"/>
    </source>
</evidence>
<dbReference type="Gene3D" id="1.10.30.10">
    <property type="entry name" value="High mobility group box domain"/>
    <property type="match status" value="1"/>
</dbReference>
<dbReference type="EMBL" id="LLXL01001876">
    <property type="protein sequence ID" value="PKK62569.1"/>
    <property type="molecule type" value="Genomic_DNA"/>
</dbReference>
<dbReference type="VEuPathDB" id="FungiDB:FUN_012753"/>
<reference evidence="4 5" key="2">
    <citation type="submission" date="2016-04" db="EMBL/GenBank/DDBJ databases">
        <title>Genome analyses suggest a sexual origin of heterokaryosis in a supposedly ancient asexual fungus.</title>
        <authorList>
            <person name="Ropars J."/>
            <person name="Sedzielewska K."/>
            <person name="Noel J."/>
            <person name="Charron P."/>
            <person name="Farinelli L."/>
            <person name="Marton T."/>
            <person name="Kruger M."/>
            <person name="Pelin A."/>
            <person name="Brachmann A."/>
            <person name="Corradi N."/>
        </authorList>
    </citation>
    <scope>NUCLEOTIDE SEQUENCE [LARGE SCALE GENOMIC DNA]</scope>
    <source>
        <strain evidence="4 5">C2</strain>
    </source>
</reference>
<evidence type="ECO:0000313" key="3">
    <source>
        <dbReference type="EMBL" id="ANQ32826.1"/>
    </source>
</evidence>
<evidence type="ECO:0000313" key="5">
    <source>
        <dbReference type="Proteomes" id="UP000233469"/>
    </source>
</evidence>
<protein>
    <submittedName>
        <fullName evidence="3">MATA-HMG</fullName>
    </submittedName>
</protein>
<keyword evidence="1" id="KW-0238">DNA-binding</keyword>
<dbReference type="VEuPathDB" id="FungiDB:RhiirA1_468725"/>
<dbReference type="AlphaFoldDB" id="A0A1B1EVI4"/>
<dbReference type="GO" id="GO:0005634">
    <property type="term" value="C:nucleus"/>
    <property type="evidence" value="ECO:0007669"/>
    <property type="project" value="UniProtKB-UniRule"/>
</dbReference>
<reference evidence="3" key="1">
    <citation type="submission" date="2015-06" db="EMBL/GenBank/DDBJ databases">
        <title>Evolution and Diversity of Sexually-Related Genes in an Arbuscular Mycorrhizal Fungi.</title>
        <authorList>
            <person name="Charron P."/>
            <person name="Marton T."/>
            <person name="Corradi N."/>
        </authorList>
    </citation>
    <scope>NUCLEOTIDE SEQUENCE</scope>
    <source>
        <strain evidence="3">C2</strain>
    </source>
</reference>
<organism evidence="3">
    <name type="scientific">Rhizophagus irregularis</name>
    <dbReference type="NCBI Taxonomy" id="588596"/>
    <lineage>
        <taxon>Eukaryota</taxon>
        <taxon>Fungi</taxon>
        <taxon>Fungi incertae sedis</taxon>
        <taxon>Mucoromycota</taxon>
        <taxon>Glomeromycotina</taxon>
        <taxon>Glomeromycetes</taxon>
        <taxon>Glomerales</taxon>
        <taxon>Glomeraceae</taxon>
        <taxon>Rhizophagus</taxon>
    </lineage>
</organism>
<dbReference type="Proteomes" id="UP000233469">
    <property type="component" value="Unassembled WGS sequence"/>
</dbReference>
<dbReference type="EMBL" id="KT212240">
    <property type="protein sequence ID" value="ANQ32826.1"/>
    <property type="molecule type" value="Genomic_DNA"/>
</dbReference>
<accession>A0A1B1EVI4</accession>
<reference evidence="4 5" key="3">
    <citation type="submission" date="2017-10" db="EMBL/GenBank/DDBJ databases">
        <title>Extensive intraspecific genome diversity in a model arbuscular mycorrhizal fungus.</title>
        <authorList>
            <person name="Chen E.C.H."/>
            <person name="Morin E."/>
            <person name="Baudet D."/>
            <person name="Noel J."/>
            <person name="Ndikumana S."/>
            <person name="Charron P."/>
            <person name="St-Onge C."/>
            <person name="Giorgi J."/>
            <person name="Grigoriev I.V."/>
            <person name="Roux C."/>
            <person name="Martin F.M."/>
            <person name="Corradi N."/>
        </authorList>
    </citation>
    <scope>NUCLEOTIDE SEQUENCE [LARGE SCALE GENOMIC DNA]</scope>
    <source>
        <strain evidence="4 5">C2</strain>
    </source>
</reference>
<dbReference type="InterPro" id="IPR009071">
    <property type="entry name" value="HMG_box_dom"/>
</dbReference>
<dbReference type="SUPFAM" id="SSF47095">
    <property type="entry name" value="HMG-box"/>
    <property type="match status" value="1"/>
</dbReference>
<dbReference type="PROSITE" id="PS50118">
    <property type="entry name" value="HMG_BOX_2"/>
    <property type="match status" value="1"/>
</dbReference>
<dbReference type="InterPro" id="IPR036910">
    <property type="entry name" value="HMG_box_dom_sf"/>
</dbReference>
<evidence type="ECO:0000256" key="1">
    <source>
        <dbReference type="PROSITE-ProRule" id="PRU00267"/>
    </source>
</evidence>
<feature type="DNA-binding region" description="HMG box" evidence="1">
    <location>
        <begin position="50"/>
        <end position="118"/>
    </location>
</feature>
<dbReference type="GO" id="GO:0003677">
    <property type="term" value="F:DNA binding"/>
    <property type="evidence" value="ECO:0007669"/>
    <property type="project" value="UniProtKB-UniRule"/>
</dbReference>
<dbReference type="VEuPathDB" id="FungiDB:RhiirFUN_014379"/>
<evidence type="ECO:0000313" key="4">
    <source>
        <dbReference type="EMBL" id="PKK62569.1"/>
    </source>
</evidence>
<keyword evidence="1" id="KW-0539">Nucleus</keyword>